<keyword evidence="2" id="KW-1185">Reference proteome</keyword>
<accession>A0A143QKT4</accession>
<name>A0A143QKT4_RHOFA</name>
<dbReference type="AlphaFoldDB" id="A0A143QKT4"/>
<evidence type="ECO:0000313" key="2">
    <source>
        <dbReference type="Proteomes" id="UP000076038"/>
    </source>
</evidence>
<reference evidence="1 2" key="1">
    <citation type="journal article" date="2016" name="Genome Announc.">
        <title>Complete Genome and Plasmid Sequences for Rhodococcus fascians D188 and Draft Sequences for Rhodococcus Isolates PBTS 1 and PBTS 2.</title>
        <authorList>
            <person name="Stamler R.A."/>
            <person name="Vereecke D."/>
            <person name="Zhang Y."/>
            <person name="Schilkey F."/>
            <person name="Devitt N."/>
            <person name="Randall J.J."/>
        </authorList>
    </citation>
    <scope>NUCLEOTIDE SEQUENCE [LARGE SCALE GENOMIC DNA]</scope>
    <source>
        <strain evidence="1 2">PBTS2</strain>
    </source>
</reference>
<dbReference type="PATRIC" id="fig|1653479.3.peg.2507"/>
<reference evidence="2" key="2">
    <citation type="submission" date="2016-04" db="EMBL/GenBank/DDBJ databases">
        <title>Complete Genome and Plasmid Sequences for Rhodococcus fascians D188 and Draft Sequences for Rhodococcus spp. Isolates PBTS 1 and PBTS 2.</title>
        <authorList>
            <person name="Stamer R."/>
            <person name="Vereecke D."/>
            <person name="Zhang Y."/>
            <person name="Schilkey F."/>
            <person name="Devitt N."/>
            <person name="Randall J."/>
        </authorList>
    </citation>
    <scope>NUCLEOTIDE SEQUENCE [LARGE SCALE GENOMIC DNA]</scope>
    <source>
        <strain evidence="2">PBTS2</strain>
    </source>
</reference>
<evidence type="ECO:0000313" key="1">
    <source>
        <dbReference type="EMBL" id="AMY23775.1"/>
    </source>
</evidence>
<dbReference type="KEGG" id="rhs:A3Q41_02476"/>
<protein>
    <submittedName>
        <fullName evidence="1">Uncharacterized protein</fullName>
    </submittedName>
</protein>
<dbReference type="Proteomes" id="UP000076038">
    <property type="component" value="Chromosome"/>
</dbReference>
<organism evidence="1 2">
    <name type="scientific">Rhodococcoides fascians</name>
    <name type="common">Rhodococcus fascians</name>
    <dbReference type="NCBI Taxonomy" id="1828"/>
    <lineage>
        <taxon>Bacteria</taxon>
        <taxon>Bacillati</taxon>
        <taxon>Actinomycetota</taxon>
        <taxon>Actinomycetes</taxon>
        <taxon>Mycobacteriales</taxon>
        <taxon>Nocardiaceae</taxon>
        <taxon>Rhodococcoides</taxon>
    </lineage>
</organism>
<dbReference type="EMBL" id="CP015220">
    <property type="protein sequence ID" value="AMY23775.1"/>
    <property type="molecule type" value="Genomic_DNA"/>
</dbReference>
<gene>
    <name evidence="1" type="ORF">A3Q41_02476</name>
</gene>
<proteinExistence type="predicted"/>
<sequence length="31" mass="3543">MMSYLLYDVLLPQLGHDVASYWAHLLVIAPI</sequence>